<evidence type="ECO:0000313" key="1">
    <source>
        <dbReference type="EMBL" id="OBZ65221.1"/>
    </source>
</evidence>
<name>A0A1C7LKF8_GRIFR</name>
<proteinExistence type="predicted"/>
<reference evidence="1 2" key="1">
    <citation type="submission" date="2016-03" db="EMBL/GenBank/DDBJ databases">
        <title>Whole genome sequencing of Grifola frondosa 9006-11.</title>
        <authorList>
            <person name="Min B."/>
            <person name="Park H."/>
            <person name="Kim J.-G."/>
            <person name="Cho H."/>
            <person name="Oh Y.-L."/>
            <person name="Kong W.-S."/>
            <person name="Choi I.-G."/>
        </authorList>
    </citation>
    <scope>NUCLEOTIDE SEQUENCE [LARGE SCALE GENOMIC DNA]</scope>
    <source>
        <strain evidence="1 2">9006-11</strain>
    </source>
</reference>
<gene>
    <name evidence="1" type="ORF">A0H81_14694</name>
</gene>
<dbReference type="EMBL" id="LUGG01000047">
    <property type="protein sequence ID" value="OBZ65221.1"/>
    <property type="molecule type" value="Genomic_DNA"/>
</dbReference>
<dbReference type="AlphaFoldDB" id="A0A1C7LKF8"/>
<accession>A0A1C7LKF8</accession>
<sequence length="176" mass="19347">MASVSVTASDSAKVDVCIDICAQLPTAVVAAPRWRPAPQAQASLREAAAWRTGNRCRALDPRTMIIRTRKTQVTQTAESRRLTLDGMYGCWIFDVLADIYEVHGDTTMSAIEPGLRCVVPSRLQESLLSVPRGYRVINFDKSFKSDSTFKHNFGCRGTRSGECSEGLKGIVDGTEF</sequence>
<protein>
    <submittedName>
        <fullName evidence="1">Uncharacterized protein</fullName>
    </submittedName>
</protein>
<dbReference type="Proteomes" id="UP000092993">
    <property type="component" value="Unassembled WGS sequence"/>
</dbReference>
<evidence type="ECO:0000313" key="2">
    <source>
        <dbReference type="Proteomes" id="UP000092993"/>
    </source>
</evidence>
<comment type="caution">
    <text evidence="1">The sequence shown here is derived from an EMBL/GenBank/DDBJ whole genome shotgun (WGS) entry which is preliminary data.</text>
</comment>
<organism evidence="1 2">
    <name type="scientific">Grifola frondosa</name>
    <name type="common">Maitake</name>
    <name type="synonym">Polyporus frondosus</name>
    <dbReference type="NCBI Taxonomy" id="5627"/>
    <lineage>
        <taxon>Eukaryota</taxon>
        <taxon>Fungi</taxon>
        <taxon>Dikarya</taxon>
        <taxon>Basidiomycota</taxon>
        <taxon>Agaricomycotina</taxon>
        <taxon>Agaricomycetes</taxon>
        <taxon>Polyporales</taxon>
        <taxon>Grifolaceae</taxon>
        <taxon>Grifola</taxon>
    </lineage>
</organism>
<keyword evidence="2" id="KW-1185">Reference proteome</keyword>